<evidence type="ECO:0000313" key="1">
    <source>
        <dbReference type="EMBL" id="MFD2533252.1"/>
    </source>
</evidence>
<gene>
    <name evidence="1" type="ORF">ACFSVN_12430</name>
</gene>
<dbReference type="EMBL" id="JBHULI010000025">
    <property type="protein sequence ID" value="MFD2533252.1"/>
    <property type="molecule type" value="Genomic_DNA"/>
</dbReference>
<name>A0ABW5JPB3_9BACT</name>
<sequence>MKSTKKVLIISDNVRFTEELKQLLNKLDIPVVMEANSDKKALGMFFTLNPTFTFLDLNSETIRTESLAKVIQDSEATKLSLLCKKNHKLEWLLGESEKVCFIKTPITITKLNDVVNPHLSFANLLDEASSLLRRETKEQEFS</sequence>
<proteinExistence type="predicted"/>
<dbReference type="RefSeq" id="WP_390303209.1">
    <property type="nucleotide sequence ID" value="NZ_JBHULI010000025.1"/>
</dbReference>
<keyword evidence="2" id="KW-1185">Reference proteome</keyword>
<protein>
    <recommendedName>
        <fullName evidence="3">Response regulatory domain-containing protein</fullName>
    </recommendedName>
</protein>
<dbReference type="InterPro" id="IPR011006">
    <property type="entry name" value="CheY-like_superfamily"/>
</dbReference>
<dbReference type="Gene3D" id="3.40.50.2300">
    <property type="match status" value="1"/>
</dbReference>
<accession>A0ABW5JPB3</accession>
<dbReference type="SUPFAM" id="SSF52172">
    <property type="entry name" value="CheY-like"/>
    <property type="match status" value="1"/>
</dbReference>
<organism evidence="1 2">
    <name type="scientific">Gracilimonas halophila</name>
    <dbReference type="NCBI Taxonomy" id="1834464"/>
    <lineage>
        <taxon>Bacteria</taxon>
        <taxon>Pseudomonadati</taxon>
        <taxon>Balneolota</taxon>
        <taxon>Balneolia</taxon>
        <taxon>Balneolales</taxon>
        <taxon>Balneolaceae</taxon>
        <taxon>Gracilimonas</taxon>
    </lineage>
</organism>
<comment type="caution">
    <text evidence="1">The sequence shown here is derived from an EMBL/GenBank/DDBJ whole genome shotgun (WGS) entry which is preliminary data.</text>
</comment>
<reference evidence="2" key="1">
    <citation type="journal article" date="2019" name="Int. J. Syst. Evol. Microbiol.">
        <title>The Global Catalogue of Microorganisms (GCM) 10K type strain sequencing project: providing services to taxonomists for standard genome sequencing and annotation.</title>
        <authorList>
            <consortium name="The Broad Institute Genomics Platform"/>
            <consortium name="The Broad Institute Genome Sequencing Center for Infectious Disease"/>
            <person name="Wu L."/>
            <person name="Ma J."/>
        </authorList>
    </citation>
    <scope>NUCLEOTIDE SEQUENCE [LARGE SCALE GENOMIC DNA]</scope>
    <source>
        <strain evidence="2">KCTC 52042</strain>
    </source>
</reference>
<evidence type="ECO:0008006" key="3">
    <source>
        <dbReference type="Google" id="ProtNLM"/>
    </source>
</evidence>
<evidence type="ECO:0000313" key="2">
    <source>
        <dbReference type="Proteomes" id="UP001597460"/>
    </source>
</evidence>
<dbReference type="Proteomes" id="UP001597460">
    <property type="component" value="Unassembled WGS sequence"/>
</dbReference>